<dbReference type="EMBL" id="JOTA01000009">
    <property type="protein sequence ID" value="KFM21812.1"/>
    <property type="molecule type" value="Genomic_DNA"/>
</dbReference>
<gene>
    <name evidence="1" type="ORF">AAA799B03_00493</name>
</gene>
<protein>
    <submittedName>
        <fullName evidence="1">Uncharacterized protein</fullName>
    </submittedName>
</protein>
<dbReference type="PATRIC" id="fig|1502289.3.peg.459"/>
<keyword evidence="2" id="KW-1185">Reference proteome</keyword>
<comment type="caution">
    <text evidence="1">The sequence shown here is derived from an EMBL/GenBank/DDBJ whole genome shotgun (WGS) entry which is preliminary data.</text>
</comment>
<dbReference type="AlphaFoldDB" id="A0A087S7V8"/>
<organism evidence="1 2">
    <name type="scientific">Marine Group I thaumarchaeote SCGC AAA799-B03</name>
    <dbReference type="NCBI Taxonomy" id="1502289"/>
    <lineage>
        <taxon>Archaea</taxon>
        <taxon>Nitrososphaerota</taxon>
        <taxon>Marine Group I</taxon>
    </lineage>
</organism>
<accession>A0A087S7V8</accession>
<dbReference type="Proteomes" id="UP000029384">
    <property type="component" value="Unassembled WGS sequence"/>
</dbReference>
<evidence type="ECO:0000313" key="2">
    <source>
        <dbReference type="Proteomes" id="UP000029384"/>
    </source>
</evidence>
<evidence type="ECO:0000313" key="1">
    <source>
        <dbReference type="EMBL" id="KFM21812.1"/>
    </source>
</evidence>
<name>A0A087S7V8_9ARCH</name>
<sequence length="71" mass="8297">MKKKEVDEILEHINQKFEGDVPRIVKMLIRKKIGKFQEFEIESLPESLRTCTIEELVDIVKKGLESGKLKI</sequence>
<reference evidence="1 2" key="1">
    <citation type="submission" date="2014-06" db="EMBL/GenBank/DDBJ databases">
        <authorList>
            <person name="Ngugi D.K."/>
            <person name="Blom J."/>
            <person name="Alam I."/>
            <person name="Rashid M."/>
            <person name="Baalawi W."/>
            <person name="Zhang G."/>
            <person name="Hikmawan T."/>
            <person name="Guan Y."/>
            <person name="Antunes A."/>
            <person name="Siam R."/>
            <person name="El-Dorry H."/>
            <person name="Bajic V."/>
            <person name="Stingl U."/>
        </authorList>
    </citation>
    <scope>NUCLEOTIDE SEQUENCE [LARGE SCALE GENOMIC DNA]</scope>
    <source>
        <strain evidence="1">SCGC AAA799-B03</strain>
    </source>
</reference>
<proteinExistence type="predicted"/>